<dbReference type="GO" id="GO:0005737">
    <property type="term" value="C:cytoplasm"/>
    <property type="evidence" value="ECO:0007669"/>
    <property type="project" value="UniProtKB-SubCell"/>
</dbReference>
<dbReference type="Pfam" id="PF00583">
    <property type="entry name" value="Acetyltransf_1"/>
    <property type="match status" value="1"/>
</dbReference>
<dbReference type="NCBIfam" id="TIGR01575">
    <property type="entry name" value="rimI"/>
    <property type="match status" value="1"/>
</dbReference>
<reference evidence="3 4" key="1">
    <citation type="submission" date="2019-02" db="EMBL/GenBank/DDBJ databases">
        <title>Prokaryotic population dynamics and viral predation in marine succession experiment using metagenomics: the confinement effect.</title>
        <authorList>
            <person name="Haro-Moreno J.M."/>
            <person name="Rodriguez-Valera F."/>
            <person name="Lopez-Perez M."/>
        </authorList>
    </citation>
    <scope>NUCLEOTIDE SEQUENCE [LARGE SCALE GENOMIC DNA]</scope>
    <source>
        <strain evidence="3">MED-G163</strain>
    </source>
</reference>
<keyword evidence="3" id="KW-0808">Transferase</keyword>
<dbReference type="AlphaFoldDB" id="A0A520MJN2"/>
<accession>A0A520MJN2</accession>
<name>A0A520MJN2_9GAMM</name>
<dbReference type="Gene3D" id="3.40.630.30">
    <property type="match status" value="1"/>
</dbReference>
<proteinExistence type="inferred from homology"/>
<dbReference type="InterPro" id="IPR006464">
    <property type="entry name" value="AcTrfase_RimI/Ard1"/>
</dbReference>
<dbReference type="EMBL" id="SHBI01000004">
    <property type="protein sequence ID" value="RZO21422.1"/>
    <property type="molecule type" value="Genomic_DNA"/>
</dbReference>
<dbReference type="Proteomes" id="UP000315782">
    <property type="component" value="Unassembled WGS sequence"/>
</dbReference>
<dbReference type="GO" id="GO:0008999">
    <property type="term" value="F:protein-N-terminal-alanine acetyltransferase activity"/>
    <property type="evidence" value="ECO:0007669"/>
    <property type="project" value="UniProtKB-EC"/>
</dbReference>
<evidence type="ECO:0000259" key="2">
    <source>
        <dbReference type="PROSITE" id="PS51186"/>
    </source>
</evidence>
<dbReference type="InterPro" id="IPR050276">
    <property type="entry name" value="MshD_Acetyltransferase"/>
</dbReference>
<protein>
    <recommendedName>
        <fullName evidence="1">[Ribosomal protein bS18]-alanine N-acetyltransferase</fullName>
        <ecNumber evidence="1">2.3.1.266</ecNumber>
    </recommendedName>
</protein>
<dbReference type="InterPro" id="IPR000182">
    <property type="entry name" value="GNAT_dom"/>
</dbReference>
<keyword evidence="1" id="KW-0963">Cytoplasm</keyword>
<sequence>MHKISLLDINDLEEAYEIEASTNPSPWSFDNFKSSFEVGHHGLVCKEDGKMLGFLIFSPIKPEAHLLSIAVLKTQQSKGIGLLLIKSMRSQCKAMGISKVFLEVRISNEKAIAFYQKFGFEKDAIREKYYSGDYPEDALLMSLNL</sequence>
<comment type="subcellular location">
    <subcellularLocation>
        <location evidence="1">Cytoplasm</location>
    </subcellularLocation>
</comment>
<dbReference type="EC" id="2.3.1.266" evidence="1"/>
<comment type="caution">
    <text evidence="3">The sequence shown here is derived from an EMBL/GenBank/DDBJ whole genome shotgun (WGS) entry which is preliminary data.</text>
</comment>
<comment type="catalytic activity">
    <reaction evidence="1">
        <text>N-terminal L-alanyl-[ribosomal protein bS18] + acetyl-CoA = N-terminal N(alpha)-acetyl-L-alanyl-[ribosomal protein bS18] + CoA + H(+)</text>
        <dbReference type="Rhea" id="RHEA:43756"/>
        <dbReference type="Rhea" id="RHEA-COMP:10676"/>
        <dbReference type="Rhea" id="RHEA-COMP:10677"/>
        <dbReference type="ChEBI" id="CHEBI:15378"/>
        <dbReference type="ChEBI" id="CHEBI:57287"/>
        <dbReference type="ChEBI" id="CHEBI:57288"/>
        <dbReference type="ChEBI" id="CHEBI:64718"/>
        <dbReference type="ChEBI" id="CHEBI:83683"/>
        <dbReference type="EC" id="2.3.1.266"/>
    </reaction>
</comment>
<evidence type="ECO:0000313" key="4">
    <source>
        <dbReference type="Proteomes" id="UP000315782"/>
    </source>
</evidence>
<organism evidence="3 4">
    <name type="scientific">SAR86 cluster bacterium</name>
    <dbReference type="NCBI Taxonomy" id="2030880"/>
    <lineage>
        <taxon>Bacteria</taxon>
        <taxon>Pseudomonadati</taxon>
        <taxon>Pseudomonadota</taxon>
        <taxon>Gammaproteobacteria</taxon>
        <taxon>SAR86 cluster</taxon>
    </lineage>
</organism>
<evidence type="ECO:0000256" key="1">
    <source>
        <dbReference type="RuleBase" id="RU363094"/>
    </source>
</evidence>
<dbReference type="CDD" id="cd04301">
    <property type="entry name" value="NAT_SF"/>
    <property type="match status" value="1"/>
</dbReference>
<gene>
    <name evidence="3" type="primary">rimI</name>
    <name evidence="3" type="ORF">EVA96_01475</name>
</gene>
<dbReference type="InterPro" id="IPR016181">
    <property type="entry name" value="Acyl_CoA_acyltransferase"/>
</dbReference>
<dbReference type="PANTHER" id="PTHR43617:SF35">
    <property type="entry name" value="[RIBOSOMAL PROTEIN BS18]-ALANINE N-ACETYLTRANSFERASE"/>
    <property type="match status" value="1"/>
</dbReference>
<evidence type="ECO:0000313" key="3">
    <source>
        <dbReference type="EMBL" id="RZO21422.1"/>
    </source>
</evidence>
<comment type="similarity">
    <text evidence="1">Belongs to the acetyltransferase family. RimI subfamily.</text>
</comment>
<dbReference type="SUPFAM" id="SSF55729">
    <property type="entry name" value="Acyl-CoA N-acyltransferases (Nat)"/>
    <property type="match status" value="1"/>
</dbReference>
<dbReference type="PROSITE" id="PS51186">
    <property type="entry name" value="GNAT"/>
    <property type="match status" value="1"/>
</dbReference>
<feature type="domain" description="N-acetyltransferase" evidence="2">
    <location>
        <begin position="2"/>
        <end position="145"/>
    </location>
</feature>
<comment type="function">
    <text evidence="1">Acetylates the N-terminal alanine of ribosomal protein bS18.</text>
</comment>
<dbReference type="PANTHER" id="PTHR43617">
    <property type="entry name" value="L-AMINO ACID N-ACETYLTRANSFERASE"/>
    <property type="match status" value="1"/>
</dbReference>